<dbReference type="HOGENOM" id="CLU_012353_0_1_1"/>
<feature type="transmembrane region" description="Helical" evidence="12">
    <location>
        <begin position="196"/>
        <end position="212"/>
    </location>
</feature>
<keyword evidence="14" id="KW-1185">Reference proteome</keyword>
<feature type="transmembrane region" description="Helical" evidence="12">
    <location>
        <begin position="364"/>
        <end position="383"/>
    </location>
</feature>
<dbReference type="GO" id="GO:0006506">
    <property type="term" value="P:GPI anchor biosynthetic process"/>
    <property type="evidence" value="ECO:0007669"/>
    <property type="project" value="UniProtKB-UniPathway"/>
</dbReference>
<dbReference type="RefSeq" id="XP_022466109.1">
    <property type="nucleotide sequence ID" value="XM_022609744.1"/>
</dbReference>
<dbReference type="STRING" id="1071383.J7S919"/>
<evidence type="ECO:0000256" key="3">
    <source>
        <dbReference type="ARBA" id="ARBA00006065"/>
    </source>
</evidence>
<proteinExistence type="inferred from homology"/>
<dbReference type="OMA" id="HEWPDYL"/>
<comment type="pathway">
    <text evidence="2">Glycolipid biosynthesis; glycosylphosphatidylinositol-anchor biosynthesis.</text>
</comment>
<dbReference type="KEGG" id="kng:KNAG_0I00730"/>
<keyword evidence="7 12" id="KW-0812">Transmembrane</keyword>
<evidence type="ECO:0000256" key="4">
    <source>
        <dbReference type="ARBA" id="ARBA00022502"/>
    </source>
</evidence>
<feature type="transmembrane region" description="Helical" evidence="12">
    <location>
        <begin position="309"/>
        <end position="331"/>
    </location>
</feature>
<evidence type="ECO:0000256" key="1">
    <source>
        <dbReference type="ARBA" id="ARBA00004477"/>
    </source>
</evidence>
<comment type="subcellular location">
    <subcellularLocation>
        <location evidence="1 12">Endoplasmic reticulum membrane</location>
        <topology evidence="1 12">Multi-pass membrane protein</topology>
    </subcellularLocation>
</comment>
<keyword evidence="10 12" id="KW-0472">Membrane</keyword>
<evidence type="ECO:0000256" key="2">
    <source>
        <dbReference type="ARBA" id="ARBA00004687"/>
    </source>
</evidence>
<evidence type="ECO:0000256" key="6">
    <source>
        <dbReference type="ARBA" id="ARBA00022679"/>
    </source>
</evidence>
<dbReference type="PANTHER" id="PTHR22760">
    <property type="entry name" value="GLYCOSYLTRANSFERASE"/>
    <property type="match status" value="1"/>
</dbReference>
<keyword evidence="6" id="KW-0808">Transferase</keyword>
<evidence type="ECO:0000313" key="13">
    <source>
        <dbReference type="EMBL" id="CCK71864.1"/>
    </source>
</evidence>
<evidence type="ECO:0000256" key="7">
    <source>
        <dbReference type="ARBA" id="ARBA00022692"/>
    </source>
</evidence>
<evidence type="ECO:0000256" key="5">
    <source>
        <dbReference type="ARBA" id="ARBA00022676"/>
    </source>
</evidence>
<protein>
    <recommendedName>
        <fullName evidence="12">Mannosyltransferase</fullName>
        <ecNumber evidence="12">2.4.1.-</ecNumber>
    </recommendedName>
</protein>
<comment type="similarity">
    <text evidence="3">Belongs to the glycosyltransferase 22 family. PIGB subfamily.</text>
</comment>
<dbReference type="GO" id="GO:0005789">
    <property type="term" value="C:endoplasmic reticulum membrane"/>
    <property type="evidence" value="ECO:0007669"/>
    <property type="project" value="UniProtKB-SubCell"/>
</dbReference>
<dbReference type="InterPro" id="IPR005599">
    <property type="entry name" value="GPI_mannosylTrfase"/>
</dbReference>
<evidence type="ECO:0000256" key="12">
    <source>
        <dbReference type="RuleBase" id="RU363075"/>
    </source>
</evidence>
<dbReference type="AlphaFoldDB" id="J7S919"/>
<dbReference type="EC" id="2.4.1.-" evidence="12"/>
<accession>J7S919</accession>
<feature type="transmembrane region" description="Helical" evidence="12">
    <location>
        <begin position="224"/>
        <end position="245"/>
    </location>
</feature>
<evidence type="ECO:0000256" key="10">
    <source>
        <dbReference type="ARBA" id="ARBA00023136"/>
    </source>
</evidence>
<keyword evidence="5 12" id="KW-0328">Glycosyltransferase</keyword>
<dbReference type="PANTHER" id="PTHR22760:SF4">
    <property type="entry name" value="GPI MANNOSYLTRANSFERASE 3"/>
    <property type="match status" value="1"/>
</dbReference>
<dbReference type="GeneID" id="34527607"/>
<dbReference type="EMBL" id="HE978322">
    <property type="protein sequence ID" value="CCK71864.1"/>
    <property type="molecule type" value="Genomic_DNA"/>
</dbReference>
<dbReference type="GO" id="GO:0000026">
    <property type="term" value="F:alpha-1,2-mannosyltransferase activity"/>
    <property type="evidence" value="ECO:0007669"/>
    <property type="project" value="EnsemblFungi"/>
</dbReference>
<keyword evidence="9 12" id="KW-1133">Transmembrane helix</keyword>
<reference evidence="14" key="2">
    <citation type="submission" date="2012-08" db="EMBL/GenBank/DDBJ databases">
        <title>Genome sequence of Kazachstania naganishii.</title>
        <authorList>
            <person name="Gordon J.L."/>
            <person name="Armisen D."/>
            <person name="Proux-Wera E."/>
            <person name="OhEigeartaigh S.S."/>
            <person name="Byrne K.P."/>
            <person name="Wolfe K.H."/>
        </authorList>
    </citation>
    <scope>NUCLEOTIDE SEQUENCE [LARGE SCALE GENOMIC DNA]</scope>
    <source>
        <strain evidence="14">ATCC MYA-139 / BCRC 22969 / CBS 8797 / CCRC 22969 / KCTC 17520 / NBRC 10181 / NCYC 3082</strain>
    </source>
</reference>
<gene>
    <name evidence="13" type="primary">KNAG0I00730</name>
    <name evidence="13" type="ordered locus">KNAG_0I00730</name>
</gene>
<keyword evidence="4" id="KW-0337">GPI-anchor biosynthesis</keyword>
<sequence>MLLLLLVVWRVCNAVVTHGYFQADEFWQALEPAHFKAFGYGALTWEWRVGLRSYAFPAVFEVVYRVVKCIAPLFCPSRALWCEYMGVLYAPKVIMAVIAVLGDYYTVKTVEVVYRHVGEKRSGDERIVRVVAGVLTASNFFNCFFSTRSFVNSFEMTLTAVSLYLWDWSAIDVLSRRQSLAMCIAMFACLQRPSNALIWVVLGTVQVANLLRRRQFHQVSMLSWRVMQCFAVALAVNCAIDYHFYGELTFPIFKFIAFNLTTPLSRFYGVAPWHFHICQSVPILLGYSIPLFVFEMTRPRSSYRAEQQTLISAMTAIKLVIGFNLLMYSLLDHKEFRFIYPLQPLFTLLSTFGFIRLRKYIPRVLIYILPVLSIAASFTIDHYHESGSLRVMEFLHDEPEIDSLGFVMPCHSTPWQSFLHRKSIDDGAWAITCEPPLHLLHDTDALTKLDDYMDESDRLYNNVAEFMRTEFPAVADVNVGAQGHTHRWPQYLVVFEHLDDSFMRKYLAGSRYVEHKRFFNSLSHWDSRRAGDIIVYKFT</sequence>
<evidence type="ECO:0000256" key="8">
    <source>
        <dbReference type="ARBA" id="ARBA00022824"/>
    </source>
</evidence>
<evidence type="ECO:0000313" key="14">
    <source>
        <dbReference type="Proteomes" id="UP000006310"/>
    </source>
</evidence>
<dbReference type="OrthoDB" id="416834at2759"/>
<reference evidence="13 14" key="1">
    <citation type="journal article" date="2011" name="Proc. Natl. Acad. Sci. U.S.A.">
        <title>Evolutionary erosion of yeast sex chromosomes by mating-type switching accidents.</title>
        <authorList>
            <person name="Gordon J.L."/>
            <person name="Armisen D."/>
            <person name="Proux-Wera E."/>
            <person name="Oheigeartaigh S.S."/>
            <person name="Byrne K.P."/>
            <person name="Wolfe K.H."/>
        </authorList>
    </citation>
    <scope>NUCLEOTIDE SEQUENCE [LARGE SCALE GENOMIC DNA]</scope>
    <source>
        <strain evidence="14">ATCC MYA-139 / BCRC 22969 / CBS 8797 / CCRC 22969 / KCTC 17520 / NBRC 10181 / NCYC 3082</strain>
    </source>
</reference>
<evidence type="ECO:0000256" key="11">
    <source>
        <dbReference type="ARBA" id="ARBA00024708"/>
    </source>
</evidence>
<dbReference type="UniPathway" id="UPA00196"/>
<organism evidence="13 14">
    <name type="scientific">Huiozyma naganishii (strain ATCC MYA-139 / BCRC 22969 / CBS 8797 / KCTC 17520 / NBRC 10181 / NCYC 3082 / Yp74L-3)</name>
    <name type="common">Yeast</name>
    <name type="synonym">Kazachstania naganishii</name>
    <dbReference type="NCBI Taxonomy" id="1071383"/>
    <lineage>
        <taxon>Eukaryota</taxon>
        <taxon>Fungi</taxon>
        <taxon>Dikarya</taxon>
        <taxon>Ascomycota</taxon>
        <taxon>Saccharomycotina</taxon>
        <taxon>Saccharomycetes</taxon>
        <taxon>Saccharomycetales</taxon>
        <taxon>Saccharomycetaceae</taxon>
        <taxon>Huiozyma</taxon>
    </lineage>
</organism>
<dbReference type="Pfam" id="PF03901">
    <property type="entry name" value="Glyco_transf_22"/>
    <property type="match status" value="1"/>
</dbReference>
<dbReference type="Proteomes" id="UP000006310">
    <property type="component" value="Chromosome 9"/>
</dbReference>
<keyword evidence="8 12" id="KW-0256">Endoplasmic reticulum</keyword>
<feature type="transmembrane region" description="Helical" evidence="12">
    <location>
        <begin position="273"/>
        <end position="297"/>
    </location>
</feature>
<feature type="transmembrane region" description="Helical" evidence="12">
    <location>
        <begin position="337"/>
        <end position="357"/>
    </location>
</feature>
<dbReference type="eggNOG" id="KOG1771">
    <property type="taxonomic scope" value="Eukaryota"/>
</dbReference>
<comment type="function">
    <text evidence="11">Mannosyltransferase involved in glycosylphosphatidylinositol-anchor biosynthesis. Transfers the third mannose to Man2-GlcN-acyl-PI during GPI precursor assembly.</text>
</comment>
<name>J7S919_HUIN7</name>
<evidence type="ECO:0000256" key="9">
    <source>
        <dbReference type="ARBA" id="ARBA00022989"/>
    </source>
</evidence>